<name>A0A923NAQ0_9BACT</name>
<sequence>MDEITQSLSIKHAPIANAGPDQKPVCGVTYTLLEANTPTHGTGLWTIVAGSGGQVADPANPKSGFTGKMEESYRLRWTVSNSPCAVATDEVEIKFSAYPEAKAGPDLEIIEGESITLAGSGTGTLKWSPAESLDNTSVARPVASPEETTTYTLVATSAEGCVSTDEVTVRVLQRLRIPNGISPNGDGINDVWLIKGVEDYPDITIDIYNRWGDKIYSTRGYTTPWDGTRSGAPLPDGAYFYVIDTNKGRKAFTGSLTVLRK</sequence>
<evidence type="ECO:0000313" key="2">
    <source>
        <dbReference type="Proteomes" id="UP000603640"/>
    </source>
</evidence>
<protein>
    <submittedName>
        <fullName evidence="1">Gliding motility-associated C-terminal domain-containing protein</fullName>
    </submittedName>
</protein>
<dbReference type="AlphaFoldDB" id="A0A923NAQ0"/>
<dbReference type="InterPro" id="IPR013783">
    <property type="entry name" value="Ig-like_fold"/>
</dbReference>
<dbReference type="EMBL" id="JACRVF010000005">
    <property type="protein sequence ID" value="MBC5994456.1"/>
    <property type="molecule type" value="Genomic_DNA"/>
</dbReference>
<gene>
    <name evidence="1" type="ORF">H8S84_16530</name>
</gene>
<reference evidence="1" key="1">
    <citation type="submission" date="2020-08" db="EMBL/GenBank/DDBJ databases">
        <title>Pontibacter sp. SD6 16S ribosomal RNA gene Genome sequencing and assembly.</title>
        <authorList>
            <person name="Kang M."/>
        </authorList>
    </citation>
    <scope>NUCLEOTIDE SEQUENCE</scope>
    <source>
        <strain evidence="1">SD6</strain>
    </source>
</reference>
<dbReference type="NCBIfam" id="TIGR04131">
    <property type="entry name" value="Bac_Flav_CTERM"/>
    <property type="match status" value="1"/>
</dbReference>
<keyword evidence="2" id="KW-1185">Reference proteome</keyword>
<organism evidence="1 2">
    <name type="scientific">Pontibacter cellulosilyticus</name>
    <dbReference type="NCBI Taxonomy" id="1720253"/>
    <lineage>
        <taxon>Bacteria</taxon>
        <taxon>Pseudomonadati</taxon>
        <taxon>Bacteroidota</taxon>
        <taxon>Cytophagia</taxon>
        <taxon>Cytophagales</taxon>
        <taxon>Hymenobacteraceae</taxon>
        <taxon>Pontibacter</taxon>
    </lineage>
</organism>
<dbReference type="Proteomes" id="UP000603640">
    <property type="component" value="Unassembled WGS sequence"/>
</dbReference>
<proteinExistence type="predicted"/>
<dbReference type="Pfam" id="PF13585">
    <property type="entry name" value="CHU_C"/>
    <property type="match status" value="1"/>
</dbReference>
<comment type="caution">
    <text evidence="1">The sequence shown here is derived from an EMBL/GenBank/DDBJ whole genome shotgun (WGS) entry which is preliminary data.</text>
</comment>
<dbReference type="InterPro" id="IPR026341">
    <property type="entry name" value="T9SS_type_B"/>
</dbReference>
<evidence type="ECO:0000313" key="1">
    <source>
        <dbReference type="EMBL" id="MBC5994456.1"/>
    </source>
</evidence>
<dbReference type="Gene3D" id="2.60.40.10">
    <property type="entry name" value="Immunoglobulins"/>
    <property type="match status" value="1"/>
</dbReference>
<accession>A0A923NAQ0</accession>